<reference evidence="1 2" key="1">
    <citation type="submission" date="2024-05" db="EMBL/GenBank/DDBJ databases">
        <title>Culex pipiens pipiens assembly and annotation.</title>
        <authorList>
            <person name="Alout H."/>
            <person name="Durand T."/>
        </authorList>
    </citation>
    <scope>NUCLEOTIDE SEQUENCE [LARGE SCALE GENOMIC DNA]</scope>
    <source>
        <strain evidence="1">HA-2024</strain>
        <tissue evidence="1">Whole body</tissue>
    </source>
</reference>
<dbReference type="AlphaFoldDB" id="A0ABD1D2W3"/>
<dbReference type="EMBL" id="JBEHCU010007849">
    <property type="protein sequence ID" value="KAL1391525.1"/>
    <property type="molecule type" value="Genomic_DNA"/>
</dbReference>
<dbReference type="Proteomes" id="UP001562425">
    <property type="component" value="Unassembled WGS sequence"/>
</dbReference>
<sequence>MSTPSDWRTSKKFLLLVRSEKSSQIAHSKPLARALGAHNRFPGVHRARFRCGACEKPAAAAAPTWPAVKEEEENRT</sequence>
<gene>
    <name evidence="1" type="ORF">pipiens_003148</name>
</gene>
<keyword evidence="2" id="KW-1185">Reference proteome</keyword>
<name>A0ABD1D2W3_CULPP</name>
<organism evidence="1 2">
    <name type="scientific">Culex pipiens pipiens</name>
    <name type="common">Northern house mosquito</name>
    <dbReference type="NCBI Taxonomy" id="38569"/>
    <lineage>
        <taxon>Eukaryota</taxon>
        <taxon>Metazoa</taxon>
        <taxon>Ecdysozoa</taxon>
        <taxon>Arthropoda</taxon>
        <taxon>Hexapoda</taxon>
        <taxon>Insecta</taxon>
        <taxon>Pterygota</taxon>
        <taxon>Neoptera</taxon>
        <taxon>Endopterygota</taxon>
        <taxon>Diptera</taxon>
        <taxon>Nematocera</taxon>
        <taxon>Culicoidea</taxon>
        <taxon>Culicidae</taxon>
        <taxon>Culicinae</taxon>
        <taxon>Culicini</taxon>
        <taxon>Culex</taxon>
        <taxon>Culex</taxon>
    </lineage>
</organism>
<accession>A0ABD1D2W3</accession>
<comment type="caution">
    <text evidence="1">The sequence shown here is derived from an EMBL/GenBank/DDBJ whole genome shotgun (WGS) entry which is preliminary data.</text>
</comment>
<protein>
    <submittedName>
        <fullName evidence="1">Uncharacterized protein</fullName>
    </submittedName>
</protein>
<evidence type="ECO:0000313" key="2">
    <source>
        <dbReference type="Proteomes" id="UP001562425"/>
    </source>
</evidence>
<evidence type="ECO:0000313" key="1">
    <source>
        <dbReference type="EMBL" id="KAL1391525.1"/>
    </source>
</evidence>
<proteinExistence type="predicted"/>